<gene>
    <name evidence="2" type="ORF">L0668_18215</name>
</gene>
<dbReference type="RefSeq" id="WP_235314160.1">
    <property type="nucleotide sequence ID" value="NZ_JAKGAS010000014.1"/>
</dbReference>
<comment type="caution">
    <text evidence="2">The sequence shown here is derived from an EMBL/GenBank/DDBJ whole genome shotgun (WGS) entry which is preliminary data.</text>
</comment>
<evidence type="ECO:0000313" key="2">
    <source>
        <dbReference type="EMBL" id="MCF2950059.1"/>
    </source>
</evidence>
<dbReference type="GO" id="GO:0008237">
    <property type="term" value="F:metallopeptidase activity"/>
    <property type="evidence" value="ECO:0007669"/>
    <property type="project" value="UniProtKB-KW"/>
</dbReference>
<dbReference type="Pfam" id="PF17283">
    <property type="entry name" value="Zn_ribbon_SprT"/>
    <property type="match status" value="1"/>
</dbReference>
<reference evidence="2 3" key="1">
    <citation type="submission" date="2022-01" db="EMBL/GenBank/DDBJ databases">
        <title>Paraglaciecola sp. G1-23.</title>
        <authorList>
            <person name="Jin M.S."/>
            <person name="Han D.M."/>
            <person name="Kim H.M."/>
            <person name="Jeon C.O."/>
        </authorList>
    </citation>
    <scope>NUCLEOTIDE SEQUENCE [LARGE SCALE GENOMIC DNA]</scope>
    <source>
        <strain evidence="2 3">G1-23</strain>
    </source>
</reference>
<keyword evidence="2" id="KW-0482">Metalloprotease</keyword>
<dbReference type="InterPro" id="IPR035240">
    <property type="entry name" value="SprT_Zn_ribbon"/>
</dbReference>
<keyword evidence="2" id="KW-0378">Hydrolase</keyword>
<sequence length="165" mass="19218">MSFQYQQLVINRVLECIHTASKQLNKAFQPPKISFNQRGKIAGCARLQTNELRFNPVLLKDNHQLFLDEVVPHEVCHLIAFSMFGKVRPHGKEWKSLMKVLFDLDGQTYHKMDVKKVAGKQFVYQCECGPVELSIRRHNKVKRGEQQYTCRRCQSILTQTNISNK</sequence>
<dbReference type="PANTHER" id="PTHR38773">
    <property type="entry name" value="PROTEIN SPRT"/>
    <property type="match status" value="1"/>
</dbReference>
<keyword evidence="3" id="KW-1185">Reference proteome</keyword>
<dbReference type="PANTHER" id="PTHR38773:SF1">
    <property type="entry name" value="PROTEIN SPRT"/>
    <property type="match status" value="1"/>
</dbReference>
<dbReference type="SMART" id="SM00731">
    <property type="entry name" value="SprT"/>
    <property type="match status" value="1"/>
</dbReference>
<protein>
    <submittedName>
        <fullName evidence="2">SprT family zinc-dependent metalloprotease</fullName>
    </submittedName>
</protein>
<dbReference type="InterPro" id="IPR006640">
    <property type="entry name" value="SprT-like_domain"/>
</dbReference>
<evidence type="ECO:0000313" key="3">
    <source>
        <dbReference type="Proteomes" id="UP001521137"/>
    </source>
</evidence>
<evidence type="ECO:0000259" key="1">
    <source>
        <dbReference type="SMART" id="SM00731"/>
    </source>
</evidence>
<organism evidence="2 3">
    <name type="scientific">Paraglaciecola algarum</name>
    <dbReference type="NCBI Taxonomy" id="3050085"/>
    <lineage>
        <taxon>Bacteria</taxon>
        <taxon>Pseudomonadati</taxon>
        <taxon>Pseudomonadota</taxon>
        <taxon>Gammaproteobacteria</taxon>
        <taxon>Alteromonadales</taxon>
        <taxon>Alteromonadaceae</taxon>
        <taxon>Paraglaciecola</taxon>
    </lineage>
</organism>
<dbReference type="NCBIfam" id="NF003421">
    <property type="entry name" value="PRK04860.1"/>
    <property type="match status" value="1"/>
</dbReference>
<dbReference type="Proteomes" id="UP001521137">
    <property type="component" value="Unassembled WGS sequence"/>
</dbReference>
<dbReference type="Pfam" id="PF10263">
    <property type="entry name" value="SprT-like"/>
    <property type="match status" value="1"/>
</dbReference>
<feature type="domain" description="SprT-like" evidence="1">
    <location>
        <begin position="11"/>
        <end position="160"/>
    </location>
</feature>
<keyword evidence="2" id="KW-0645">Protease</keyword>
<accession>A0ABS9DBF9</accession>
<dbReference type="Gene3D" id="3.30.2010.10">
    <property type="entry name" value="Metalloproteases ('zincins'), catalytic domain"/>
    <property type="match status" value="1"/>
</dbReference>
<name>A0ABS9DBF9_9ALTE</name>
<proteinExistence type="predicted"/>
<dbReference type="EMBL" id="JAKGAS010000014">
    <property type="protein sequence ID" value="MCF2950059.1"/>
    <property type="molecule type" value="Genomic_DNA"/>
</dbReference>